<name>A0A1N7GGP1_9NOCA</name>
<keyword evidence="2" id="KW-0732">Signal</keyword>
<sequence>MLVVIGFLVFVLLGVAGCADGTDTDADDAERSEKMPKVVGMKLDEAKDALSDKGFKNVDSEDAAADRSIIVESNWVVVRQSIAADQTESTKTKIKLGAAKPSDKTYKQLLAEGQGAKPGPSSVASATSTPPPAPAKPADTSDADLKHNPCRILALSNLDTSVFIDSFQEPNNTVDTEKDGFRQASLGCANTDLSLSIEVTKWRSPQEASKTATDDAYPASSPVLVGQSGISENYPTGGGTRINPTSGVSRQTFAVGPWEVLTTGNFDDSAIVQVKRKEDPVPVVISTFDKIKKQATAMITSGDW</sequence>
<accession>A0A1N7GGP1</accession>
<dbReference type="SMART" id="SM00740">
    <property type="entry name" value="PASTA"/>
    <property type="match status" value="1"/>
</dbReference>
<feature type="chain" id="PRO_5012161900" evidence="2">
    <location>
        <begin position="22"/>
        <end position="304"/>
    </location>
</feature>
<dbReference type="Pfam" id="PF03793">
    <property type="entry name" value="PASTA"/>
    <property type="match status" value="1"/>
</dbReference>
<dbReference type="InterPro" id="IPR005543">
    <property type="entry name" value="PASTA_dom"/>
</dbReference>
<proteinExistence type="predicted"/>
<dbReference type="Gene3D" id="3.30.10.20">
    <property type="match status" value="1"/>
</dbReference>
<evidence type="ECO:0000256" key="1">
    <source>
        <dbReference type="SAM" id="MobiDB-lite"/>
    </source>
</evidence>
<gene>
    <name evidence="4" type="ORF">SAMN05445060_2766</name>
</gene>
<evidence type="ECO:0000313" key="5">
    <source>
        <dbReference type="Proteomes" id="UP000186218"/>
    </source>
</evidence>
<protein>
    <submittedName>
        <fullName evidence="4">PASTA domain-containing protein</fullName>
    </submittedName>
</protein>
<feature type="domain" description="PASTA" evidence="3">
    <location>
        <begin position="29"/>
        <end position="98"/>
    </location>
</feature>
<feature type="signal peptide" evidence="2">
    <location>
        <begin position="1"/>
        <end position="21"/>
    </location>
</feature>
<feature type="region of interest" description="Disordered" evidence="1">
    <location>
        <begin position="113"/>
        <end position="144"/>
    </location>
</feature>
<dbReference type="CDD" id="cd06577">
    <property type="entry name" value="PASTA_pknB"/>
    <property type="match status" value="1"/>
</dbReference>
<dbReference type="AlphaFoldDB" id="A0A1N7GGP1"/>
<dbReference type="EMBL" id="FTNT01000008">
    <property type="protein sequence ID" value="SIS11775.1"/>
    <property type="molecule type" value="Genomic_DNA"/>
</dbReference>
<reference evidence="4 5" key="1">
    <citation type="submission" date="2017-01" db="EMBL/GenBank/DDBJ databases">
        <authorList>
            <person name="Mah S.A."/>
            <person name="Swanson W.J."/>
            <person name="Moy G.W."/>
            <person name="Vacquier V.D."/>
        </authorList>
    </citation>
    <scope>NUCLEOTIDE SEQUENCE [LARGE SCALE GENOMIC DNA]</scope>
    <source>
        <strain evidence="4 5">CPCC 203464</strain>
    </source>
</reference>
<feature type="region of interest" description="Disordered" evidence="1">
    <location>
        <begin position="227"/>
        <end position="247"/>
    </location>
</feature>
<dbReference type="Proteomes" id="UP000186218">
    <property type="component" value="Unassembled WGS sequence"/>
</dbReference>
<keyword evidence="5" id="KW-1185">Reference proteome</keyword>
<evidence type="ECO:0000256" key="2">
    <source>
        <dbReference type="SAM" id="SignalP"/>
    </source>
</evidence>
<organism evidence="4 5">
    <name type="scientific">Williamsia sterculiae</name>
    <dbReference type="NCBI Taxonomy" id="1344003"/>
    <lineage>
        <taxon>Bacteria</taxon>
        <taxon>Bacillati</taxon>
        <taxon>Actinomycetota</taxon>
        <taxon>Actinomycetes</taxon>
        <taxon>Mycobacteriales</taxon>
        <taxon>Nocardiaceae</taxon>
        <taxon>Williamsia</taxon>
    </lineage>
</organism>
<dbReference type="PROSITE" id="PS51178">
    <property type="entry name" value="PASTA"/>
    <property type="match status" value="1"/>
</dbReference>
<evidence type="ECO:0000259" key="3">
    <source>
        <dbReference type="PROSITE" id="PS51178"/>
    </source>
</evidence>
<evidence type="ECO:0000313" key="4">
    <source>
        <dbReference type="EMBL" id="SIS11775.1"/>
    </source>
</evidence>